<evidence type="ECO:0000313" key="1">
    <source>
        <dbReference type="EMBL" id="KAH3861146.1"/>
    </source>
</evidence>
<reference evidence="1" key="1">
    <citation type="journal article" date="2019" name="bioRxiv">
        <title>The Genome of the Zebra Mussel, Dreissena polymorpha: A Resource for Invasive Species Research.</title>
        <authorList>
            <person name="McCartney M.A."/>
            <person name="Auch B."/>
            <person name="Kono T."/>
            <person name="Mallez S."/>
            <person name="Zhang Y."/>
            <person name="Obille A."/>
            <person name="Becker A."/>
            <person name="Abrahante J.E."/>
            <person name="Garbe J."/>
            <person name="Badalamenti J.P."/>
            <person name="Herman A."/>
            <person name="Mangelson H."/>
            <person name="Liachko I."/>
            <person name="Sullivan S."/>
            <person name="Sone E.D."/>
            <person name="Koren S."/>
            <person name="Silverstein K.A.T."/>
            <person name="Beckman K.B."/>
            <person name="Gohl D.M."/>
        </authorList>
    </citation>
    <scope>NUCLEOTIDE SEQUENCE</scope>
    <source>
        <strain evidence="1">Duluth1</strain>
        <tissue evidence="1">Whole animal</tissue>
    </source>
</reference>
<protein>
    <submittedName>
        <fullName evidence="1">Uncharacterized protein</fullName>
    </submittedName>
</protein>
<gene>
    <name evidence="1" type="ORF">DPMN_024074</name>
</gene>
<dbReference type="EMBL" id="JAIWYP010000002">
    <property type="protein sequence ID" value="KAH3861146.1"/>
    <property type="molecule type" value="Genomic_DNA"/>
</dbReference>
<keyword evidence="2" id="KW-1185">Reference proteome</keyword>
<name>A0A9D4LQR2_DREPO</name>
<dbReference type="AlphaFoldDB" id="A0A9D4LQR2"/>
<accession>A0A9D4LQR2</accession>
<organism evidence="1 2">
    <name type="scientific">Dreissena polymorpha</name>
    <name type="common">Zebra mussel</name>
    <name type="synonym">Mytilus polymorpha</name>
    <dbReference type="NCBI Taxonomy" id="45954"/>
    <lineage>
        <taxon>Eukaryota</taxon>
        <taxon>Metazoa</taxon>
        <taxon>Spiralia</taxon>
        <taxon>Lophotrochozoa</taxon>
        <taxon>Mollusca</taxon>
        <taxon>Bivalvia</taxon>
        <taxon>Autobranchia</taxon>
        <taxon>Heteroconchia</taxon>
        <taxon>Euheterodonta</taxon>
        <taxon>Imparidentia</taxon>
        <taxon>Neoheterodontei</taxon>
        <taxon>Myida</taxon>
        <taxon>Dreissenoidea</taxon>
        <taxon>Dreissenidae</taxon>
        <taxon>Dreissena</taxon>
    </lineage>
</organism>
<comment type="caution">
    <text evidence="1">The sequence shown here is derived from an EMBL/GenBank/DDBJ whole genome shotgun (WGS) entry which is preliminary data.</text>
</comment>
<sequence>MKVTRFNDTNFEFGCRSCNIANNTEADWCCLANKDCVFGDMPVAGTTVAPTTVAGNNNGGVAMFSTCVTKIATVTIITIC</sequence>
<evidence type="ECO:0000313" key="2">
    <source>
        <dbReference type="Proteomes" id="UP000828390"/>
    </source>
</evidence>
<dbReference type="Proteomes" id="UP000828390">
    <property type="component" value="Unassembled WGS sequence"/>
</dbReference>
<reference evidence="1" key="2">
    <citation type="submission" date="2020-11" db="EMBL/GenBank/DDBJ databases">
        <authorList>
            <person name="McCartney M.A."/>
            <person name="Auch B."/>
            <person name="Kono T."/>
            <person name="Mallez S."/>
            <person name="Becker A."/>
            <person name="Gohl D.M."/>
            <person name="Silverstein K.A.T."/>
            <person name="Koren S."/>
            <person name="Bechman K.B."/>
            <person name="Herman A."/>
            <person name="Abrahante J.E."/>
            <person name="Garbe J."/>
        </authorList>
    </citation>
    <scope>NUCLEOTIDE SEQUENCE</scope>
    <source>
        <strain evidence="1">Duluth1</strain>
        <tissue evidence="1">Whole animal</tissue>
    </source>
</reference>
<proteinExistence type="predicted"/>